<dbReference type="Proteomes" id="UP000786811">
    <property type="component" value="Unassembled WGS sequence"/>
</dbReference>
<dbReference type="AlphaFoldDB" id="A0A8J2HHV6"/>
<feature type="transmembrane region" description="Helical" evidence="1">
    <location>
        <begin position="6"/>
        <end position="25"/>
    </location>
</feature>
<name>A0A8J2HHV6_COTCN</name>
<accession>A0A8J2HHV6</accession>
<gene>
    <name evidence="2" type="ORF">HICCMSTLAB_LOCUS9171</name>
</gene>
<evidence type="ECO:0000313" key="3">
    <source>
        <dbReference type="Proteomes" id="UP000786811"/>
    </source>
</evidence>
<keyword evidence="1" id="KW-0472">Membrane</keyword>
<evidence type="ECO:0000256" key="1">
    <source>
        <dbReference type="SAM" id="Phobius"/>
    </source>
</evidence>
<sequence>MFLSISPLSTVMTIILYICLIKRLVKWTYVLLECVSDMKKELDSKVIVTPVLTLESDLKGSVTSELCKEQK</sequence>
<evidence type="ECO:0000313" key="2">
    <source>
        <dbReference type="EMBL" id="CAG5099661.1"/>
    </source>
</evidence>
<dbReference type="EMBL" id="CAJNRD030001122">
    <property type="protein sequence ID" value="CAG5099661.1"/>
    <property type="molecule type" value="Genomic_DNA"/>
</dbReference>
<keyword evidence="1" id="KW-0812">Transmembrane</keyword>
<organism evidence="2 3">
    <name type="scientific">Cotesia congregata</name>
    <name type="common">Parasitoid wasp</name>
    <name type="synonym">Apanteles congregatus</name>
    <dbReference type="NCBI Taxonomy" id="51543"/>
    <lineage>
        <taxon>Eukaryota</taxon>
        <taxon>Metazoa</taxon>
        <taxon>Ecdysozoa</taxon>
        <taxon>Arthropoda</taxon>
        <taxon>Hexapoda</taxon>
        <taxon>Insecta</taxon>
        <taxon>Pterygota</taxon>
        <taxon>Neoptera</taxon>
        <taxon>Endopterygota</taxon>
        <taxon>Hymenoptera</taxon>
        <taxon>Apocrita</taxon>
        <taxon>Ichneumonoidea</taxon>
        <taxon>Braconidae</taxon>
        <taxon>Microgastrinae</taxon>
        <taxon>Cotesia</taxon>
    </lineage>
</organism>
<proteinExistence type="predicted"/>
<protein>
    <submittedName>
        <fullName evidence="2">Uncharacterized protein</fullName>
    </submittedName>
</protein>
<keyword evidence="1" id="KW-1133">Transmembrane helix</keyword>
<comment type="caution">
    <text evidence="2">The sequence shown here is derived from an EMBL/GenBank/DDBJ whole genome shotgun (WGS) entry which is preliminary data.</text>
</comment>
<keyword evidence="3" id="KW-1185">Reference proteome</keyword>
<reference evidence="2" key="1">
    <citation type="submission" date="2021-04" db="EMBL/GenBank/DDBJ databases">
        <authorList>
            <person name="Chebbi M.A.C M."/>
        </authorList>
    </citation>
    <scope>NUCLEOTIDE SEQUENCE</scope>
</reference>